<keyword evidence="2" id="KW-0804">Transcription</keyword>
<evidence type="ECO:0000256" key="1">
    <source>
        <dbReference type="ARBA" id="ARBA00023015"/>
    </source>
</evidence>
<sequence length="112" mass="12557">MAGKSKYKSVYSLEEWNKHVNQLSEFTKERVEACKRVIVLGESPTDVAKSTGHSRQWLTEALSKVYAKISASVPSDWITVTVVVPQSLGTQIRKMAEKALEHANQDLPKIED</sequence>
<dbReference type="Gene3D" id="1.10.10.2690">
    <property type="match status" value="1"/>
</dbReference>
<keyword evidence="1" id="KW-0805">Transcription regulation</keyword>
<evidence type="ECO:0000313" key="4">
    <source>
        <dbReference type="EMBL" id="KAF1028127.1"/>
    </source>
</evidence>
<dbReference type="Pfam" id="PF16509">
    <property type="entry name" value="KORA"/>
    <property type="match status" value="1"/>
</dbReference>
<evidence type="ECO:0000256" key="2">
    <source>
        <dbReference type="ARBA" id="ARBA00023163"/>
    </source>
</evidence>
<feature type="domain" description="TrfB transcriptional repressor protein" evidence="3">
    <location>
        <begin position="16"/>
        <end position="94"/>
    </location>
</feature>
<dbReference type="EMBL" id="WNDP01000003">
    <property type="protein sequence ID" value="KAF1028127.1"/>
    <property type="molecule type" value="Genomic_DNA"/>
</dbReference>
<accession>A0A833PL80</accession>
<dbReference type="InterPro" id="IPR032428">
    <property type="entry name" value="TrfB"/>
</dbReference>
<dbReference type="AlphaFoldDB" id="A0A833PL80"/>
<organism evidence="4 5">
    <name type="scientific">Acinetobacter bereziniae</name>
    <name type="common">Acinetobacter genomosp. 10</name>
    <dbReference type="NCBI Taxonomy" id="106648"/>
    <lineage>
        <taxon>Bacteria</taxon>
        <taxon>Pseudomonadati</taxon>
        <taxon>Pseudomonadota</taxon>
        <taxon>Gammaproteobacteria</taxon>
        <taxon>Moraxellales</taxon>
        <taxon>Moraxellaceae</taxon>
        <taxon>Acinetobacter</taxon>
    </lineage>
</organism>
<dbReference type="InterPro" id="IPR053721">
    <property type="entry name" value="Fimbrial_Adhesin_Reg"/>
</dbReference>
<evidence type="ECO:0000259" key="3">
    <source>
        <dbReference type="Pfam" id="PF16509"/>
    </source>
</evidence>
<gene>
    <name evidence="4" type="ORF">GAK29_00223</name>
</gene>
<comment type="caution">
    <text evidence="4">The sequence shown here is derived from an EMBL/GenBank/DDBJ whole genome shotgun (WGS) entry which is preliminary data.</text>
</comment>
<name>A0A833PL80_ACIBZ</name>
<reference evidence="5" key="1">
    <citation type="journal article" date="2020" name="MBio">
        <title>Horizontal gene transfer to a defensive symbiont with a reduced genome amongst a multipartite beetle microbiome.</title>
        <authorList>
            <person name="Waterworth S.C."/>
            <person name="Florez L.V."/>
            <person name="Rees E.R."/>
            <person name="Hertweck C."/>
            <person name="Kaltenpoth M."/>
            <person name="Kwan J.C."/>
        </authorList>
    </citation>
    <scope>NUCLEOTIDE SEQUENCE [LARGE SCALE GENOMIC DNA]</scope>
</reference>
<protein>
    <recommendedName>
        <fullName evidence="3">TrfB transcriptional repressor protein domain-containing protein</fullName>
    </recommendedName>
</protein>
<evidence type="ECO:0000313" key="5">
    <source>
        <dbReference type="Proteomes" id="UP000490535"/>
    </source>
</evidence>
<dbReference type="Proteomes" id="UP000490535">
    <property type="component" value="Unassembled WGS sequence"/>
</dbReference>
<proteinExistence type="predicted"/>